<dbReference type="PANTHER" id="PTHR10755">
    <property type="entry name" value="COPROPORPHYRINOGEN III OXIDASE, MITOCHONDRIAL"/>
    <property type="match status" value="1"/>
</dbReference>
<evidence type="ECO:0000256" key="2">
    <source>
        <dbReference type="ARBA" id="ARBA00010644"/>
    </source>
</evidence>
<comment type="similarity">
    <text evidence="2">Belongs to the aerobic coproporphyrinogen-III oxidase family.</text>
</comment>
<dbReference type="InterPro" id="IPR001260">
    <property type="entry name" value="Coprogen_oxidase_aer"/>
</dbReference>
<evidence type="ECO:0000256" key="4">
    <source>
        <dbReference type="ARBA" id="ARBA00012869"/>
    </source>
</evidence>
<keyword evidence="5" id="KW-0560">Oxidoreductase</keyword>
<dbReference type="PANTHER" id="PTHR10755:SF0">
    <property type="entry name" value="OXYGEN-DEPENDENT COPROPORPHYRINOGEN-III OXIDASE, MITOCHONDRIAL"/>
    <property type="match status" value="1"/>
</dbReference>
<gene>
    <name evidence="9" type="ORF">CSSPJE1EN1_LOCUS14380</name>
</gene>
<evidence type="ECO:0000256" key="5">
    <source>
        <dbReference type="ARBA" id="ARBA00023002"/>
    </source>
</evidence>
<sequence>MATTTTTMASLLSLEPARFLIAPSFATPAAGAAASHCDSKLAAVSFPSLKCRHLPSAAAIGSPAPSTPASSSSRLLTRKSVAVAEARSIEEEQMLTESPASLLREGENVQWDNPSTSSMRAQFETMIRKAQDDICAAVEAVDGSKFHEDSWIRPGGGGGISRVLQDGNVWEKAGVNVSVVYGTMPPEAYRAATGGSSDNKTALDKAGRIPFFAAGVSSVMHPKNPFAPTVHFNYRYFETDAPRDVAGAPKAWWFGGGTDLTPSYIFEEDAAHFHQVQKQACDKHDLAFYPKFKQWCDDYFLIKHRGERRGLGGIFFDDLNDRDPEVLLAFSSECANSVIPAYIPLIEKRKDMHFSPEHKDWQQLRRGRYVEFNLVYDRGTTFGLKTGGRIESILMSLPLTARWEYDHQPEEGTEEWKLLEACRNPKSWVPAS</sequence>
<comment type="subunit">
    <text evidence="3">Homodimer.</text>
</comment>
<dbReference type="InterPro" id="IPR018375">
    <property type="entry name" value="Coprogen_oxidase_CS"/>
</dbReference>
<dbReference type="InterPro" id="IPR036406">
    <property type="entry name" value="Coprogen_oxidase_aer_sf"/>
</dbReference>
<evidence type="ECO:0000256" key="8">
    <source>
        <dbReference type="SAM" id="MobiDB-lite"/>
    </source>
</evidence>
<name>A0ABP0WU51_9BRYO</name>
<evidence type="ECO:0000256" key="6">
    <source>
        <dbReference type="ARBA" id="ARBA00023244"/>
    </source>
</evidence>
<accession>A0ABP0WU51</accession>
<comment type="catalytic activity">
    <reaction evidence="7">
        <text>coproporphyrinogen III + O2 + 2 H(+) = protoporphyrinogen IX + 2 CO2 + 2 H2O</text>
        <dbReference type="Rhea" id="RHEA:18257"/>
        <dbReference type="ChEBI" id="CHEBI:15377"/>
        <dbReference type="ChEBI" id="CHEBI:15378"/>
        <dbReference type="ChEBI" id="CHEBI:15379"/>
        <dbReference type="ChEBI" id="CHEBI:16526"/>
        <dbReference type="ChEBI" id="CHEBI:57307"/>
        <dbReference type="ChEBI" id="CHEBI:57309"/>
        <dbReference type="EC" id="1.3.3.3"/>
    </reaction>
</comment>
<dbReference type="EMBL" id="OZ020097">
    <property type="protein sequence ID" value="CAK9268902.1"/>
    <property type="molecule type" value="Genomic_DNA"/>
</dbReference>
<organism evidence="9 10">
    <name type="scientific">Sphagnum jensenii</name>
    <dbReference type="NCBI Taxonomy" id="128206"/>
    <lineage>
        <taxon>Eukaryota</taxon>
        <taxon>Viridiplantae</taxon>
        <taxon>Streptophyta</taxon>
        <taxon>Embryophyta</taxon>
        <taxon>Bryophyta</taxon>
        <taxon>Sphagnophytina</taxon>
        <taxon>Sphagnopsida</taxon>
        <taxon>Sphagnales</taxon>
        <taxon>Sphagnaceae</taxon>
        <taxon>Sphagnum</taxon>
    </lineage>
</organism>
<protein>
    <recommendedName>
        <fullName evidence="4">coproporphyrinogen oxidase</fullName>
        <ecNumber evidence="4">1.3.3.3</ecNumber>
    </recommendedName>
</protein>
<evidence type="ECO:0000256" key="1">
    <source>
        <dbReference type="ARBA" id="ARBA00005168"/>
    </source>
</evidence>
<evidence type="ECO:0000313" key="10">
    <source>
        <dbReference type="Proteomes" id="UP001497444"/>
    </source>
</evidence>
<dbReference type="EC" id="1.3.3.3" evidence="4"/>
<feature type="region of interest" description="Disordered" evidence="8">
    <location>
        <begin position="92"/>
        <end position="115"/>
    </location>
</feature>
<dbReference type="PRINTS" id="PR00073">
    <property type="entry name" value="COPRGNOXDASE"/>
</dbReference>
<dbReference type="Gene3D" id="3.40.1500.10">
    <property type="entry name" value="Coproporphyrinogen III oxidase, aerobic"/>
    <property type="match status" value="1"/>
</dbReference>
<reference evidence="9 10" key="1">
    <citation type="submission" date="2024-02" db="EMBL/GenBank/DDBJ databases">
        <authorList>
            <consortium name="ELIXIR-Norway"/>
            <consortium name="Elixir Norway"/>
        </authorList>
    </citation>
    <scope>NUCLEOTIDE SEQUENCE [LARGE SCALE GENOMIC DNA]</scope>
</reference>
<evidence type="ECO:0000313" key="9">
    <source>
        <dbReference type="EMBL" id="CAK9268902.1"/>
    </source>
</evidence>
<evidence type="ECO:0000256" key="3">
    <source>
        <dbReference type="ARBA" id="ARBA00011738"/>
    </source>
</evidence>
<comment type="pathway">
    <text evidence="1">Porphyrin-containing compound metabolism; protoporphyrin-IX biosynthesis; protoporphyrinogen-IX from coproporphyrinogen-III (O2 route): step 1/1.</text>
</comment>
<keyword evidence="6" id="KW-0627">Porphyrin biosynthesis</keyword>
<dbReference type="Proteomes" id="UP001497444">
    <property type="component" value="Chromosome 2"/>
</dbReference>
<dbReference type="Pfam" id="PF01218">
    <property type="entry name" value="Coprogen_oxidas"/>
    <property type="match status" value="1"/>
</dbReference>
<dbReference type="SUPFAM" id="SSF102886">
    <property type="entry name" value="Coproporphyrinogen III oxidase"/>
    <property type="match status" value="1"/>
</dbReference>
<proteinExistence type="inferred from homology"/>
<dbReference type="NCBIfam" id="NF003727">
    <property type="entry name" value="PRK05330.1"/>
    <property type="match status" value="1"/>
</dbReference>
<dbReference type="PROSITE" id="PS01021">
    <property type="entry name" value="COPROGEN_OXIDASE"/>
    <property type="match status" value="1"/>
</dbReference>
<keyword evidence="10" id="KW-1185">Reference proteome</keyword>
<evidence type="ECO:0000256" key="7">
    <source>
        <dbReference type="ARBA" id="ARBA00049102"/>
    </source>
</evidence>